<evidence type="ECO:0000256" key="4">
    <source>
        <dbReference type="ARBA" id="ARBA00022989"/>
    </source>
</evidence>
<dbReference type="AlphaFoldDB" id="A0A914HAD8"/>
<dbReference type="InterPro" id="IPR036259">
    <property type="entry name" value="MFS_trans_sf"/>
</dbReference>
<feature type="transmembrane region" description="Helical" evidence="6">
    <location>
        <begin position="347"/>
        <end position="367"/>
    </location>
</feature>
<dbReference type="PRINTS" id="PR01315">
    <property type="entry name" value="BATTENIN"/>
</dbReference>
<feature type="transmembrane region" description="Helical" evidence="6">
    <location>
        <begin position="319"/>
        <end position="340"/>
    </location>
</feature>
<keyword evidence="6" id="KW-0458">Lysosome</keyword>
<evidence type="ECO:0000256" key="5">
    <source>
        <dbReference type="ARBA" id="ARBA00023136"/>
    </source>
</evidence>
<dbReference type="SUPFAM" id="SSF103473">
    <property type="entry name" value="MFS general substrate transporter"/>
    <property type="match status" value="1"/>
</dbReference>
<accession>A0A914HAD8</accession>
<feature type="transmembrane region" description="Helical" evidence="6">
    <location>
        <begin position="373"/>
        <end position="394"/>
    </location>
</feature>
<proteinExistence type="inferred from homology"/>
<reference evidence="8" key="1">
    <citation type="submission" date="2022-11" db="UniProtKB">
        <authorList>
            <consortium name="WormBaseParasite"/>
        </authorList>
    </citation>
    <scope>IDENTIFICATION</scope>
</reference>
<protein>
    <recommendedName>
        <fullName evidence="6">Battenin</fullName>
    </recommendedName>
</protein>
<feature type="transmembrane region" description="Helical" evidence="6">
    <location>
        <begin position="278"/>
        <end position="299"/>
    </location>
</feature>
<comment type="similarity">
    <text evidence="2 6">Belongs to the battenin family.</text>
</comment>
<evidence type="ECO:0000256" key="1">
    <source>
        <dbReference type="ARBA" id="ARBA00004127"/>
    </source>
</evidence>
<evidence type="ECO:0000256" key="6">
    <source>
        <dbReference type="RuleBase" id="RU361113"/>
    </source>
</evidence>
<dbReference type="GO" id="GO:0007040">
    <property type="term" value="P:lysosome organization"/>
    <property type="evidence" value="ECO:0007669"/>
    <property type="project" value="TreeGrafter"/>
</dbReference>
<evidence type="ECO:0000313" key="8">
    <source>
        <dbReference type="WBParaSite" id="Gr19_v10_g15257.t1"/>
    </source>
</evidence>
<dbReference type="GO" id="GO:0012505">
    <property type="term" value="C:endomembrane system"/>
    <property type="evidence" value="ECO:0007669"/>
    <property type="project" value="UniProtKB-SubCell"/>
</dbReference>
<dbReference type="Proteomes" id="UP000887572">
    <property type="component" value="Unplaced"/>
</dbReference>
<keyword evidence="3 6" id="KW-0812">Transmembrane</keyword>
<organism evidence="7 8">
    <name type="scientific">Globodera rostochiensis</name>
    <name type="common">Golden nematode worm</name>
    <name type="synonym">Heterodera rostochiensis</name>
    <dbReference type="NCBI Taxonomy" id="31243"/>
    <lineage>
        <taxon>Eukaryota</taxon>
        <taxon>Metazoa</taxon>
        <taxon>Ecdysozoa</taxon>
        <taxon>Nematoda</taxon>
        <taxon>Chromadorea</taxon>
        <taxon>Rhabditida</taxon>
        <taxon>Tylenchina</taxon>
        <taxon>Tylenchomorpha</taxon>
        <taxon>Tylenchoidea</taxon>
        <taxon>Heteroderidae</taxon>
        <taxon>Heteroderinae</taxon>
        <taxon>Globodera</taxon>
    </lineage>
</organism>
<feature type="transmembrane region" description="Helical" evidence="6">
    <location>
        <begin position="110"/>
        <end position="128"/>
    </location>
</feature>
<dbReference type="WBParaSite" id="Gr19_v10_g15257.t1">
    <property type="protein sequence ID" value="Gr19_v10_g15257.t1"/>
    <property type="gene ID" value="Gr19_v10_g15257"/>
</dbReference>
<dbReference type="Pfam" id="PF02487">
    <property type="entry name" value="CLN3"/>
    <property type="match status" value="1"/>
</dbReference>
<evidence type="ECO:0000313" key="7">
    <source>
        <dbReference type="Proteomes" id="UP000887572"/>
    </source>
</evidence>
<dbReference type="InterPro" id="IPR018460">
    <property type="entry name" value="Battenin_disease_Cln3_subgr"/>
</dbReference>
<sequence>MFNADDQKHAVLRNAVAFLIFGLANNLPVPVMISASEDIIKLQNDCHNCPHNIVDNSLAENLTLNCLPDLGKPRCERMMSTGAVLLADVLPSLTIKLTVAFFMNRIPFSFRHFLVCSLQATSFVLVGISTSIQMSMLGVVFGSAGAGFGEICFLALSSYYDRSTLLAWSLGTGASGIVGSVAYAALTEPKLLGMSPQNAILLILIVPAVYFLSYWTILIRSPQVHRAQLLKPSSWIVPAIKAGGQIDCCDDVTTDLKNVGGGTHEFAFVQKLKMIKPLLRYMIPICVVYIMDFLINSGLLQHVKFDCGHSFDLSLPSQFRWFQTCHMLGLFLARLSAIFIEMPSFILYLLPFLQLVNLIIFYSQALFQFNSHIIFIFAIIFMEGMIGGASYTFFSKIHKKASPEVKEFSMSVISLGDTVGITMAAFLSILAHNHICQLYPTIFP</sequence>
<dbReference type="GO" id="GO:0005765">
    <property type="term" value="C:lysosomal membrane"/>
    <property type="evidence" value="ECO:0007669"/>
    <property type="project" value="UniProtKB-SubCell"/>
</dbReference>
<keyword evidence="5 6" id="KW-0472">Membrane</keyword>
<keyword evidence="4 6" id="KW-1133">Transmembrane helix</keyword>
<evidence type="ECO:0000256" key="2">
    <source>
        <dbReference type="ARBA" id="ARBA00007467"/>
    </source>
</evidence>
<comment type="subcellular location">
    <subcellularLocation>
        <location evidence="1">Endomembrane system</location>
        <topology evidence="1">Multi-pass membrane protein</topology>
    </subcellularLocation>
    <subcellularLocation>
        <location evidence="6">Lysosome membrane</location>
        <topology evidence="6">Multi-pass membrane protein</topology>
    </subcellularLocation>
</comment>
<feature type="transmembrane region" description="Helical" evidence="6">
    <location>
        <begin position="165"/>
        <end position="186"/>
    </location>
</feature>
<dbReference type="PANTHER" id="PTHR10981:SF8">
    <property type="entry name" value="BATTENIN"/>
    <property type="match status" value="1"/>
</dbReference>
<dbReference type="PIRSF" id="PIRSF015974">
    <property type="entry name" value="CLN3_BTN1"/>
    <property type="match status" value="1"/>
</dbReference>
<dbReference type="PANTHER" id="PTHR10981">
    <property type="entry name" value="BATTENIN"/>
    <property type="match status" value="1"/>
</dbReference>
<feature type="transmembrane region" description="Helical" evidence="6">
    <location>
        <begin position="12"/>
        <end position="33"/>
    </location>
</feature>
<evidence type="ECO:0000256" key="3">
    <source>
        <dbReference type="ARBA" id="ARBA00022692"/>
    </source>
</evidence>
<keyword evidence="7" id="KW-1185">Reference proteome</keyword>
<dbReference type="InterPro" id="IPR003492">
    <property type="entry name" value="Battenin_disease_Cln3"/>
</dbReference>
<feature type="transmembrane region" description="Helical" evidence="6">
    <location>
        <begin position="83"/>
        <end position="103"/>
    </location>
</feature>
<feature type="transmembrane region" description="Helical" evidence="6">
    <location>
        <begin position="198"/>
        <end position="219"/>
    </location>
</feature>
<feature type="transmembrane region" description="Helical" evidence="6">
    <location>
        <begin position="134"/>
        <end position="156"/>
    </location>
</feature>
<feature type="transmembrane region" description="Helical" evidence="6">
    <location>
        <begin position="415"/>
        <end position="435"/>
    </location>
</feature>
<dbReference type="GO" id="GO:0051453">
    <property type="term" value="P:regulation of intracellular pH"/>
    <property type="evidence" value="ECO:0007669"/>
    <property type="project" value="TreeGrafter"/>
</dbReference>
<name>A0A914HAD8_GLORO</name>